<organism evidence="4 5">
    <name type="scientific">Halococcus hamelinensis 100A6</name>
    <dbReference type="NCBI Taxonomy" id="1132509"/>
    <lineage>
        <taxon>Archaea</taxon>
        <taxon>Methanobacteriati</taxon>
        <taxon>Methanobacteriota</taxon>
        <taxon>Stenosarchaea group</taxon>
        <taxon>Halobacteria</taxon>
        <taxon>Halobacteriales</taxon>
        <taxon>Halococcaceae</taxon>
        <taxon>Halococcus</taxon>
    </lineage>
</organism>
<dbReference type="PATRIC" id="fig|1132509.6.peg.1573"/>
<keyword evidence="2" id="KW-0012">Acyltransferase</keyword>
<evidence type="ECO:0000256" key="2">
    <source>
        <dbReference type="ARBA" id="ARBA00023315"/>
    </source>
</evidence>
<dbReference type="eggNOG" id="arCOG00839">
    <property type="taxonomic scope" value="Archaea"/>
</dbReference>
<reference evidence="4 5" key="1">
    <citation type="journal article" date="2014" name="PLoS Genet.">
        <title>Phylogenetically driven sequencing of extremely halophilic archaea reveals strategies for static and dynamic osmo-response.</title>
        <authorList>
            <person name="Becker E.A."/>
            <person name="Seitzer P.M."/>
            <person name="Tritt A."/>
            <person name="Larsen D."/>
            <person name="Krusor M."/>
            <person name="Yao A.I."/>
            <person name="Wu D."/>
            <person name="Madern D."/>
            <person name="Eisen J.A."/>
            <person name="Darling A.E."/>
            <person name="Facciotti M.T."/>
        </authorList>
    </citation>
    <scope>NUCLEOTIDE SEQUENCE [LARGE SCALE GENOMIC DNA]</scope>
    <source>
        <strain evidence="4 5">100A6</strain>
    </source>
</reference>
<dbReference type="Pfam" id="PF13508">
    <property type="entry name" value="Acetyltransf_7"/>
    <property type="match status" value="1"/>
</dbReference>
<dbReference type="PANTHER" id="PTHR43626">
    <property type="entry name" value="ACYL-COA N-ACYLTRANSFERASE"/>
    <property type="match status" value="1"/>
</dbReference>
<sequence length="133" mass="14431">MDYELTEEPPTPREFVALRRAAGMGDRTIEAAETGLGNECVAVSVRADGDLVGMGRVVGDGATVFQVVDIAVDPDHQSRGLGRRVMERLVSWLDANAPPTAYVNLIASEPEFYERFGFETCAPTLVGMDRPSE</sequence>
<accession>M0M089</accession>
<dbReference type="InterPro" id="IPR045039">
    <property type="entry name" value="NSI-like"/>
</dbReference>
<dbReference type="InterPro" id="IPR000182">
    <property type="entry name" value="GNAT_dom"/>
</dbReference>
<name>M0M089_9EURY</name>
<dbReference type="CDD" id="cd04301">
    <property type="entry name" value="NAT_SF"/>
    <property type="match status" value="1"/>
</dbReference>
<dbReference type="GO" id="GO:0005737">
    <property type="term" value="C:cytoplasm"/>
    <property type="evidence" value="ECO:0007669"/>
    <property type="project" value="TreeGrafter"/>
</dbReference>
<proteinExistence type="predicted"/>
<evidence type="ECO:0000259" key="3">
    <source>
        <dbReference type="PROSITE" id="PS51186"/>
    </source>
</evidence>
<keyword evidence="5" id="KW-1185">Reference proteome</keyword>
<dbReference type="OrthoDB" id="87545at2157"/>
<comment type="caution">
    <text evidence="4">The sequence shown here is derived from an EMBL/GenBank/DDBJ whole genome shotgun (WGS) entry which is preliminary data.</text>
</comment>
<protein>
    <submittedName>
        <fullName evidence="4">AttT protein</fullName>
    </submittedName>
</protein>
<dbReference type="InterPro" id="IPR016181">
    <property type="entry name" value="Acyl_CoA_acyltransferase"/>
</dbReference>
<dbReference type="PANTHER" id="PTHR43626:SF4">
    <property type="entry name" value="GCN5-RELATED N-ACETYLTRANSFERASE 2, CHLOROPLASTIC"/>
    <property type="match status" value="1"/>
</dbReference>
<dbReference type="EMBL" id="AOMB01000020">
    <property type="protein sequence ID" value="EMA39232.1"/>
    <property type="molecule type" value="Genomic_DNA"/>
</dbReference>
<dbReference type="AlphaFoldDB" id="M0M089"/>
<evidence type="ECO:0000313" key="4">
    <source>
        <dbReference type="EMBL" id="EMA39232.1"/>
    </source>
</evidence>
<dbReference type="SUPFAM" id="SSF55729">
    <property type="entry name" value="Acyl-CoA N-acyltransferases (Nat)"/>
    <property type="match status" value="1"/>
</dbReference>
<evidence type="ECO:0000313" key="5">
    <source>
        <dbReference type="Proteomes" id="UP000011566"/>
    </source>
</evidence>
<feature type="domain" description="N-acetyltransferase" evidence="3">
    <location>
        <begin position="1"/>
        <end position="133"/>
    </location>
</feature>
<dbReference type="RefSeq" id="WP_007692234.1">
    <property type="nucleotide sequence ID" value="NZ_AJRK01000137.1"/>
</dbReference>
<dbReference type="Proteomes" id="UP000011566">
    <property type="component" value="Unassembled WGS sequence"/>
</dbReference>
<dbReference type="Gene3D" id="3.40.630.30">
    <property type="match status" value="1"/>
</dbReference>
<gene>
    <name evidence="4" type="ORF">C447_06938</name>
</gene>
<dbReference type="PROSITE" id="PS51186">
    <property type="entry name" value="GNAT"/>
    <property type="match status" value="1"/>
</dbReference>
<evidence type="ECO:0000256" key="1">
    <source>
        <dbReference type="ARBA" id="ARBA00022679"/>
    </source>
</evidence>
<keyword evidence="1" id="KW-0808">Transferase</keyword>
<dbReference type="GO" id="GO:0008080">
    <property type="term" value="F:N-acetyltransferase activity"/>
    <property type="evidence" value="ECO:0007669"/>
    <property type="project" value="InterPro"/>
</dbReference>